<dbReference type="Proteomes" id="UP001321486">
    <property type="component" value="Chromosome"/>
</dbReference>
<sequence length="83" mass="9469">MTICLTCNTPIQTAARIGRPRRYCSTRCRKTAELSLRRAVSAVARAERQERDWSTSWTVAERDRARAALIALRKRITPPTDPL</sequence>
<proteinExistence type="predicted"/>
<evidence type="ECO:0000313" key="2">
    <source>
        <dbReference type="Proteomes" id="UP001321486"/>
    </source>
</evidence>
<gene>
    <name evidence="1" type="ORF">GCM10025867_39830</name>
</gene>
<evidence type="ECO:0000313" key="1">
    <source>
        <dbReference type="EMBL" id="BDZ51742.1"/>
    </source>
</evidence>
<dbReference type="EMBL" id="AP027732">
    <property type="protein sequence ID" value="BDZ51742.1"/>
    <property type="molecule type" value="Genomic_DNA"/>
</dbReference>
<organism evidence="1 2">
    <name type="scientific">Frondihabitans sucicola</name>
    <dbReference type="NCBI Taxonomy" id="1268041"/>
    <lineage>
        <taxon>Bacteria</taxon>
        <taxon>Bacillati</taxon>
        <taxon>Actinomycetota</taxon>
        <taxon>Actinomycetes</taxon>
        <taxon>Micrococcales</taxon>
        <taxon>Microbacteriaceae</taxon>
        <taxon>Frondihabitans</taxon>
    </lineage>
</organism>
<reference evidence="2" key="1">
    <citation type="journal article" date="2019" name="Int. J. Syst. Evol. Microbiol.">
        <title>The Global Catalogue of Microorganisms (GCM) 10K type strain sequencing project: providing services to taxonomists for standard genome sequencing and annotation.</title>
        <authorList>
            <consortium name="The Broad Institute Genomics Platform"/>
            <consortium name="The Broad Institute Genome Sequencing Center for Infectious Disease"/>
            <person name="Wu L."/>
            <person name="Ma J."/>
        </authorList>
    </citation>
    <scope>NUCLEOTIDE SEQUENCE [LARGE SCALE GENOMIC DNA]</scope>
    <source>
        <strain evidence="2">NBRC 108728</strain>
    </source>
</reference>
<name>A0ABN6Y333_9MICO</name>
<accession>A0ABN6Y333</accession>
<keyword evidence="2" id="KW-1185">Reference proteome</keyword>
<protein>
    <submittedName>
        <fullName evidence="1">Uncharacterized protein</fullName>
    </submittedName>
</protein>